<dbReference type="InterPro" id="IPR007398">
    <property type="entry name" value="BioG"/>
</dbReference>
<dbReference type="InterPro" id="IPR029058">
    <property type="entry name" value="AB_hydrolase_fold"/>
</dbReference>
<accession>D3UHA6</accession>
<dbReference type="ESTHER" id="helm1-d3uha6">
    <property type="family name" value="BioG_Pimeloyl-ACP-methyl-esterase"/>
</dbReference>
<evidence type="ECO:0000313" key="1">
    <source>
        <dbReference type="EMBL" id="CBG39878.1"/>
    </source>
</evidence>
<dbReference type="AlphaFoldDB" id="D3UHA6"/>
<dbReference type="Pfam" id="PF04301">
    <property type="entry name" value="BioG"/>
    <property type="match status" value="1"/>
</dbReference>
<dbReference type="EMBL" id="FN555004">
    <property type="protein sequence ID" value="CBG39878.1"/>
    <property type="molecule type" value="Genomic_DNA"/>
</dbReference>
<dbReference type="KEGG" id="hms:HMU06170"/>
<dbReference type="Proteomes" id="UP000001522">
    <property type="component" value="Chromosome"/>
</dbReference>
<organism evidence="1 2">
    <name type="scientific">Helicobacter mustelae (strain ATCC 43772 / CCUG 25715 / CIP 103759 / LMG 18044 / NCTC 12198 / R85-136P)</name>
    <name type="common">Campylobacter mustelae</name>
    <dbReference type="NCBI Taxonomy" id="679897"/>
    <lineage>
        <taxon>Bacteria</taxon>
        <taxon>Pseudomonadati</taxon>
        <taxon>Campylobacterota</taxon>
        <taxon>Epsilonproteobacteria</taxon>
        <taxon>Campylobacterales</taxon>
        <taxon>Helicobacteraceae</taxon>
        <taxon>Helicobacter</taxon>
    </lineage>
</organism>
<sequence length="204" mass="23771">MQVTILHPITTKRVTLCFGGFGTDPNFFKHLHAQCGVVLVYDYREDALNLDFLEGKEIFLLAWSMGVAMANRFTPPTLHIKKSIAINGTDYGIHKTFGIPPRIFAHTIKHFSPLDFYQGVFGWHFPKARDFTFPTNLTEELSWLYHTLCTIPPRSFAWDDVYISQEDAIFASKIQKSTWEHYKILQAPHFVFFDVQRWEDFFEA</sequence>
<gene>
    <name evidence="1" type="ordered locus">HMU06170</name>
</gene>
<evidence type="ECO:0000313" key="2">
    <source>
        <dbReference type="Proteomes" id="UP000001522"/>
    </source>
</evidence>
<dbReference type="RefSeq" id="WP_013022962.1">
    <property type="nucleotide sequence ID" value="NC_013949.1"/>
</dbReference>
<evidence type="ECO:0008006" key="3">
    <source>
        <dbReference type="Google" id="ProtNLM"/>
    </source>
</evidence>
<name>D3UHA6_HELM1</name>
<dbReference type="eggNOG" id="COG2830">
    <property type="taxonomic scope" value="Bacteria"/>
</dbReference>
<keyword evidence="2" id="KW-1185">Reference proteome</keyword>
<dbReference type="HOGENOM" id="CLU_085983_0_0_7"/>
<proteinExistence type="predicted"/>
<dbReference type="SUPFAM" id="SSF53474">
    <property type="entry name" value="alpha/beta-Hydrolases"/>
    <property type="match status" value="1"/>
</dbReference>
<protein>
    <recommendedName>
        <fullName evidence="3">DUF452 family protein</fullName>
    </recommendedName>
</protein>
<dbReference type="STRING" id="679897.HMU06170"/>
<reference evidence="1 2" key="1">
    <citation type="journal article" date="2010" name="BMC Genomics">
        <title>Comparative genomics and proteomics of Helicobacter mustelae, an ulcerogenic and carcinogenic gastric pathogen.</title>
        <authorList>
            <person name="O'Toole P.W."/>
            <person name="Snelling W.J."/>
            <person name="Canchaya C."/>
            <person name="Forde B.M."/>
            <person name="Hardie K.R."/>
            <person name="Josenhans C."/>
            <person name="Graham R.L.J."/>
            <person name="McMullan G."/>
            <person name="Parkhill J."/>
            <person name="Belda E."/>
            <person name="Bentley S.D."/>
        </authorList>
    </citation>
    <scope>NUCLEOTIDE SEQUENCE [LARGE SCALE GENOMIC DNA]</scope>
    <source>
        <strain evidence="2">ATCC 43772 / LMG 18044 / NCTC 12198 / 12198</strain>
    </source>
</reference>